<organism evidence="1 2">
    <name type="scientific">Colletotrichum phormii</name>
    <dbReference type="NCBI Taxonomy" id="359342"/>
    <lineage>
        <taxon>Eukaryota</taxon>
        <taxon>Fungi</taxon>
        <taxon>Dikarya</taxon>
        <taxon>Ascomycota</taxon>
        <taxon>Pezizomycotina</taxon>
        <taxon>Sordariomycetes</taxon>
        <taxon>Hypocreomycetidae</taxon>
        <taxon>Glomerellales</taxon>
        <taxon>Glomerellaceae</taxon>
        <taxon>Colletotrichum</taxon>
        <taxon>Colletotrichum acutatum species complex</taxon>
    </lineage>
</organism>
<dbReference type="GeneID" id="85467991"/>
<comment type="caution">
    <text evidence="1">The sequence shown here is derived from an EMBL/GenBank/DDBJ whole genome shotgun (WGS) entry which is preliminary data.</text>
</comment>
<sequence length="238" mass="27185">AEKESDHRDTTNNLKHHNEALAAQITSYESRIVELEVAKSNTQPFANSRKVSDDSIQSAWARLKYTINNIASNILIACPTQEDLEDTRGIDNSCVLSSIHPEHIKQLQDEDMRPFVIQHYIWKAVIGRVFEPGPRGHFGKSWGGTVGMCFMTCFKRFLMVCREKGREPNDLLHWEAETGQMIEQMIGVDETELLEVISKEFTAFSKFIPKASSNYQAKCEKLRKGLRKIFDEALQLHA</sequence>
<evidence type="ECO:0000313" key="2">
    <source>
        <dbReference type="Proteomes" id="UP001243989"/>
    </source>
</evidence>
<dbReference type="AlphaFoldDB" id="A0AAI9ZJL8"/>
<dbReference type="EMBL" id="JAHMHQ010000020">
    <property type="protein sequence ID" value="KAK1625477.1"/>
    <property type="molecule type" value="Genomic_DNA"/>
</dbReference>
<keyword evidence="2" id="KW-1185">Reference proteome</keyword>
<protein>
    <submittedName>
        <fullName evidence="1">Uncharacterized protein</fullName>
    </submittedName>
</protein>
<reference evidence="1" key="1">
    <citation type="submission" date="2021-06" db="EMBL/GenBank/DDBJ databases">
        <title>Comparative genomics, transcriptomics and evolutionary studies reveal genomic signatures of adaptation to plant cell wall in hemibiotrophic fungi.</title>
        <authorList>
            <consortium name="DOE Joint Genome Institute"/>
            <person name="Baroncelli R."/>
            <person name="Diaz J.F."/>
            <person name="Benocci T."/>
            <person name="Peng M."/>
            <person name="Battaglia E."/>
            <person name="Haridas S."/>
            <person name="Andreopoulos W."/>
            <person name="Labutti K."/>
            <person name="Pangilinan J."/>
            <person name="Floch G.L."/>
            <person name="Makela M.R."/>
            <person name="Henrissat B."/>
            <person name="Grigoriev I.V."/>
            <person name="Crouch J.A."/>
            <person name="De Vries R.P."/>
            <person name="Sukno S.A."/>
            <person name="Thon M.R."/>
        </authorList>
    </citation>
    <scope>NUCLEOTIDE SEQUENCE</scope>
    <source>
        <strain evidence="1">CBS 102054</strain>
    </source>
</reference>
<evidence type="ECO:0000313" key="1">
    <source>
        <dbReference type="EMBL" id="KAK1625477.1"/>
    </source>
</evidence>
<proteinExistence type="predicted"/>
<dbReference type="RefSeq" id="XP_060441472.1">
    <property type="nucleotide sequence ID" value="XM_060583129.1"/>
</dbReference>
<accession>A0AAI9ZJL8</accession>
<gene>
    <name evidence="1" type="ORF">BDP81DRAFT_301755</name>
</gene>
<feature type="non-terminal residue" evidence="1">
    <location>
        <position position="238"/>
    </location>
</feature>
<name>A0AAI9ZJL8_9PEZI</name>
<feature type="non-terminal residue" evidence="1">
    <location>
        <position position="1"/>
    </location>
</feature>
<dbReference type="Proteomes" id="UP001243989">
    <property type="component" value="Unassembled WGS sequence"/>
</dbReference>